<evidence type="ECO:0000313" key="4">
    <source>
        <dbReference type="Proteomes" id="UP000661507"/>
    </source>
</evidence>
<feature type="compositionally biased region" description="Basic and acidic residues" evidence="1">
    <location>
        <begin position="94"/>
        <end position="111"/>
    </location>
</feature>
<dbReference type="RefSeq" id="WP_188968159.1">
    <property type="nucleotide sequence ID" value="NZ_BMKW01000007.1"/>
</dbReference>
<evidence type="ECO:0000256" key="1">
    <source>
        <dbReference type="SAM" id="MobiDB-lite"/>
    </source>
</evidence>
<dbReference type="GO" id="GO:0004803">
    <property type="term" value="F:transposase activity"/>
    <property type="evidence" value="ECO:0007669"/>
    <property type="project" value="InterPro"/>
</dbReference>
<accession>A0A917NRJ7</accession>
<dbReference type="GO" id="GO:0003677">
    <property type="term" value="F:DNA binding"/>
    <property type="evidence" value="ECO:0007669"/>
    <property type="project" value="InterPro"/>
</dbReference>
<name>A0A917NRJ7_9PROT</name>
<reference evidence="3" key="2">
    <citation type="submission" date="2020-09" db="EMBL/GenBank/DDBJ databases">
        <authorList>
            <person name="Sun Q."/>
            <person name="Zhou Y."/>
        </authorList>
    </citation>
    <scope>NUCLEOTIDE SEQUENCE</scope>
    <source>
        <strain evidence="3">CGMCC 1.3617</strain>
    </source>
</reference>
<feature type="region of interest" description="Disordered" evidence="1">
    <location>
        <begin position="94"/>
        <end position="118"/>
    </location>
</feature>
<feature type="domain" description="Transposase IS116/IS110/IS902 C-terminal" evidence="2">
    <location>
        <begin position="4"/>
        <end position="80"/>
    </location>
</feature>
<dbReference type="EMBL" id="BMKW01000007">
    <property type="protein sequence ID" value="GGJ21690.1"/>
    <property type="molecule type" value="Genomic_DNA"/>
</dbReference>
<keyword evidence="4" id="KW-1185">Reference proteome</keyword>
<comment type="caution">
    <text evidence="3">The sequence shown here is derived from an EMBL/GenBank/DDBJ whole genome shotgun (WGS) entry which is preliminary data.</text>
</comment>
<dbReference type="Proteomes" id="UP000661507">
    <property type="component" value="Unassembled WGS sequence"/>
</dbReference>
<dbReference type="InterPro" id="IPR003346">
    <property type="entry name" value="Transposase_20"/>
</dbReference>
<evidence type="ECO:0000259" key="2">
    <source>
        <dbReference type="Pfam" id="PF02371"/>
    </source>
</evidence>
<evidence type="ECO:0000313" key="3">
    <source>
        <dbReference type="EMBL" id="GGJ21690.1"/>
    </source>
</evidence>
<dbReference type="Pfam" id="PF02371">
    <property type="entry name" value="Transposase_20"/>
    <property type="match status" value="1"/>
</dbReference>
<dbReference type="GO" id="GO:0006313">
    <property type="term" value="P:DNA transposition"/>
    <property type="evidence" value="ECO:0007669"/>
    <property type="project" value="InterPro"/>
</dbReference>
<organism evidence="3 4">
    <name type="scientific">Neoroseomonas lacus</name>
    <dbReference type="NCBI Taxonomy" id="287609"/>
    <lineage>
        <taxon>Bacteria</taxon>
        <taxon>Pseudomonadati</taxon>
        <taxon>Pseudomonadota</taxon>
        <taxon>Alphaproteobacteria</taxon>
        <taxon>Acetobacterales</taxon>
        <taxon>Acetobacteraceae</taxon>
        <taxon>Neoroseomonas</taxon>
    </lineage>
</organism>
<proteinExistence type="predicted"/>
<protein>
    <recommendedName>
        <fullName evidence="2">Transposase IS116/IS110/IS902 C-terminal domain-containing protein</fullName>
    </recommendedName>
</protein>
<sequence>MDDLQVLKGEDAVVALSVWAGIDEPARFRQSTSVGACFGLTPRRYASGEVDRTGRVSKCGDRSVRTHLYEAANVILTRIRRPLGPAGLGPCHREAVGVHEGEGRSRSEAVRHSPPHVA</sequence>
<dbReference type="AlphaFoldDB" id="A0A917NRJ7"/>
<gene>
    <name evidence="3" type="ORF">GCM10011320_31210</name>
</gene>
<reference evidence="3" key="1">
    <citation type="journal article" date="2014" name="Int. J. Syst. Evol. Microbiol.">
        <title>Complete genome sequence of Corynebacterium casei LMG S-19264T (=DSM 44701T), isolated from a smear-ripened cheese.</title>
        <authorList>
            <consortium name="US DOE Joint Genome Institute (JGI-PGF)"/>
            <person name="Walter F."/>
            <person name="Albersmeier A."/>
            <person name="Kalinowski J."/>
            <person name="Ruckert C."/>
        </authorList>
    </citation>
    <scope>NUCLEOTIDE SEQUENCE</scope>
    <source>
        <strain evidence="3">CGMCC 1.3617</strain>
    </source>
</reference>